<gene>
    <name evidence="4" type="ORF">B4U80_09068</name>
</gene>
<dbReference type="Gene3D" id="2.120.10.80">
    <property type="entry name" value="Kelch-type beta propeller"/>
    <property type="match status" value="1"/>
</dbReference>
<evidence type="ECO:0000313" key="5">
    <source>
        <dbReference type="Proteomes" id="UP000288716"/>
    </source>
</evidence>
<keyword evidence="1" id="KW-0880">Kelch repeat</keyword>
<evidence type="ECO:0000313" key="4">
    <source>
        <dbReference type="EMBL" id="RWS26720.1"/>
    </source>
</evidence>
<dbReference type="SUPFAM" id="SSF117281">
    <property type="entry name" value="Kelch motif"/>
    <property type="match status" value="1"/>
</dbReference>
<reference evidence="4 5" key="1">
    <citation type="journal article" date="2018" name="Gigascience">
        <title>Genomes of trombidid mites reveal novel predicted allergens and laterally-transferred genes associated with secondary metabolism.</title>
        <authorList>
            <person name="Dong X."/>
            <person name="Chaisiri K."/>
            <person name="Xia D."/>
            <person name="Armstrong S.D."/>
            <person name="Fang Y."/>
            <person name="Donnelly M.J."/>
            <person name="Kadowaki T."/>
            <person name="McGarry J.W."/>
            <person name="Darby A.C."/>
            <person name="Makepeace B.L."/>
        </authorList>
    </citation>
    <scope>NUCLEOTIDE SEQUENCE [LARGE SCALE GENOMIC DNA]</scope>
    <source>
        <strain evidence="4">UoL-UT</strain>
    </source>
</reference>
<dbReference type="STRING" id="299467.A0A443SGS3"/>
<dbReference type="SMART" id="SM00612">
    <property type="entry name" value="Kelch"/>
    <property type="match status" value="2"/>
</dbReference>
<evidence type="ECO:0000256" key="1">
    <source>
        <dbReference type="ARBA" id="ARBA00022441"/>
    </source>
</evidence>
<organism evidence="4 5">
    <name type="scientific">Leptotrombidium deliense</name>
    <dbReference type="NCBI Taxonomy" id="299467"/>
    <lineage>
        <taxon>Eukaryota</taxon>
        <taxon>Metazoa</taxon>
        <taxon>Ecdysozoa</taxon>
        <taxon>Arthropoda</taxon>
        <taxon>Chelicerata</taxon>
        <taxon>Arachnida</taxon>
        <taxon>Acari</taxon>
        <taxon>Acariformes</taxon>
        <taxon>Trombidiformes</taxon>
        <taxon>Prostigmata</taxon>
        <taxon>Anystina</taxon>
        <taxon>Parasitengona</taxon>
        <taxon>Trombiculoidea</taxon>
        <taxon>Trombiculidae</taxon>
        <taxon>Leptotrombidium</taxon>
    </lineage>
</organism>
<feature type="domain" description="BTB" evidence="3">
    <location>
        <begin position="56"/>
        <end position="125"/>
    </location>
</feature>
<dbReference type="SUPFAM" id="SSF54695">
    <property type="entry name" value="POZ domain"/>
    <property type="match status" value="1"/>
</dbReference>
<proteinExistence type="predicted"/>
<dbReference type="PANTHER" id="PTHR45632:SF3">
    <property type="entry name" value="KELCH-LIKE PROTEIN 32"/>
    <property type="match status" value="1"/>
</dbReference>
<dbReference type="VEuPathDB" id="VectorBase:LDEU005319"/>
<dbReference type="OrthoDB" id="6411082at2759"/>
<dbReference type="Pfam" id="PF07707">
    <property type="entry name" value="BACK"/>
    <property type="match status" value="1"/>
</dbReference>
<dbReference type="SMART" id="SM00225">
    <property type="entry name" value="BTB"/>
    <property type="match status" value="1"/>
</dbReference>
<dbReference type="PANTHER" id="PTHR45632">
    <property type="entry name" value="LD33804P"/>
    <property type="match status" value="1"/>
</dbReference>
<dbReference type="Gene3D" id="3.30.710.10">
    <property type="entry name" value="Potassium Channel Kv1.1, Chain A"/>
    <property type="match status" value="1"/>
</dbReference>
<feature type="non-terminal residue" evidence="4">
    <location>
        <position position="401"/>
    </location>
</feature>
<dbReference type="InterPro" id="IPR011333">
    <property type="entry name" value="SKP1/BTB/POZ_sf"/>
</dbReference>
<dbReference type="InterPro" id="IPR015915">
    <property type="entry name" value="Kelch-typ_b-propeller"/>
</dbReference>
<dbReference type="PROSITE" id="PS50097">
    <property type="entry name" value="BTB"/>
    <property type="match status" value="1"/>
</dbReference>
<dbReference type="InterPro" id="IPR000210">
    <property type="entry name" value="BTB/POZ_dom"/>
</dbReference>
<dbReference type="GO" id="GO:0003779">
    <property type="term" value="F:actin binding"/>
    <property type="evidence" value="ECO:0007669"/>
    <property type="project" value="UniProtKB-KW"/>
</dbReference>
<evidence type="ECO:0000259" key="3">
    <source>
        <dbReference type="PROSITE" id="PS50097"/>
    </source>
</evidence>
<dbReference type="AlphaFoldDB" id="A0A443SGS3"/>
<dbReference type="Pfam" id="PF01344">
    <property type="entry name" value="Kelch_1"/>
    <property type="match status" value="2"/>
</dbReference>
<dbReference type="SMART" id="SM00875">
    <property type="entry name" value="BACK"/>
    <property type="match status" value="1"/>
</dbReference>
<protein>
    <submittedName>
        <fullName evidence="4">Kelch-like protein 10</fullName>
    </submittedName>
</protein>
<dbReference type="Proteomes" id="UP000288716">
    <property type="component" value="Unassembled WGS sequence"/>
</dbReference>
<dbReference type="InterPro" id="IPR006652">
    <property type="entry name" value="Kelch_1"/>
</dbReference>
<name>A0A443SGS3_9ACAR</name>
<sequence length="401" mass="46211">MNRLVIRKAKTKKKASAKCKSEGLLKSCITFPGTSVSERLNWMNELLSLRDRKAFCDGTIRCSDNQVYEVDRNVMAAISSYFRALFVNILNPENTNHEVFLPDIKSDVMKVIIDFAYTGEMRAIKTVDIEKLIQAVDRLQVLGALEVCHQFLIDNLNIENCVSSFQLSMFFYAPRVIEKSKLFILHNFSSLWRVSKDFFKLTYEELCDILGDDRLNVRREETTYDAIVAWTGADHVQRAPYFGSLLKFVRFGNSALKFIETTIAQNALVNNDAEMRLYIDRVNAVLTDIHCNPLPSKFNVQLHPFLRPRIPKDIIFVYGGWSTASATNVIETYDCRVNKWYTAEGCEGNRPRAYHGMVYLKGQVYIIGGFDGRQHFNSVRAFDPLKRKWYDKACMHTARCY</sequence>
<dbReference type="EMBL" id="NCKV01002528">
    <property type="protein sequence ID" value="RWS26720.1"/>
    <property type="molecule type" value="Genomic_DNA"/>
</dbReference>
<dbReference type="Gene3D" id="1.25.40.420">
    <property type="match status" value="1"/>
</dbReference>
<comment type="caution">
    <text evidence="4">The sequence shown here is derived from an EMBL/GenBank/DDBJ whole genome shotgun (WGS) entry which is preliminary data.</text>
</comment>
<accession>A0A443SGS3</accession>
<keyword evidence="2" id="KW-0677">Repeat</keyword>
<evidence type="ECO:0000256" key="2">
    <source>
        <dbReference type="ARBA" id="ARBA00022737"/>
    </source>
</evidence>
<keyword evidence="5" id="KW-1185">Reference proteome</keyword>
<dbReference type="Pfam" id="PF00651">
    <property type="entry name" value="BTB"/>
    <property type="match status" value="1"/>
</dbReference>
<dbReference type="InterPro" id="IPR011705">
    <property type="entry name" value="BACK"/>
</dbReference>